<dbReference type="InterPro" id="IPR036249">
    <property type="entry name" value="Thioredoxin-like_sf"/>
</dbReference>
<dbReference type="InterPro" id="IPR013766">
    <property type="entry name" value="Thioredoxin_domain"/>
</dbReference>
<feature type="domain" description="Thioredoxin" evidence="5">
    <location>
        <begin position="233"/>
        <end position="371"/>
    </location>
</feature>
<evidence type="ECO:0000259" key="5">
    <source>
        <dbReference type="PROSITE" id="PS51352"/>
    </source>
</evidence>
<dbReference type="InterPro" id="IPR017937">
    <property type="entry name" value="Thioredoxin_CS"/>
</dbReference>
<dbReference type="RefSeq" id="WP_118261496.1">
    <property type="nucleotide sequence ID" value="NZ_CALBWO010000017.1"/>
</dbReference>
<dbReference type="GO" id="GO:0017004">
    <property type="term" value="P:cytochrome complex assembly"/>
    <property type="evidence" value="ECO:0007669"/>
    <property type="project" value="UniProtKB-KW"/>
</dbReference>
<protein>
    <submittedName>
        <fullName evidence="6">AhpC/TSA family protein</fullName>
    </submittedName>
</protein>
<evidence type="ECO:0000256" key="2">
    <source>
        <dbReference type="ARBA" id="ARBA00022748"/>
    </source>
</evidence>
<keyword evidence="3" id="KW-1015">Disulfide bond</keyword>
<keyword evidence="2" id="KW-0201">Cytochrome c-type biogenesis</keyword>
<evidence type="ECO:0000313" key="7">
    <source>
        <dbReference type="Proteomes" id="UP000283589"/>
    </source>
</evidence>
<dbReference type="Proteomes" id="UP000283589">
    <property type="component" value="Unassembled WGS sequence"/>
</dbReference>
<comment type="subcellular location">
    <subcellularLocation>
        <location evidence="1">Cell envelope</location>
    </subcellularLocation>
</comment>
<keyword evidence="4" id="KW-0676">Redox-active center</keyword>
<comment type="caution">
    <text evidence="6">The sequence shown here is derived from an EMBL/GenBank/DDBJ whole genome shotgun (WGS) entry which is preliminary data.</text>
</comment>
<dbReference type="EMBL" id="QRZA01000041">
    <property type="protein sequence ID" value="RGV31045.1"/>
    <property type="molecule type" value="Genomic_DNA"/>
</dbReference>
<name>A0A412WUU7_9BACT</name>
<dbReference type="Pfam" id="PF14289">
    <property type="entry name" value="DUF4369"/>
    <property type="match status" value="1"/>
</dbReference>
<dbReference type="CDD" id="cd02966">
    <property type="entry name" value="TlpA_like_family"/>
    <property type="match status" value="1"/>
</dbReference>
<dbReference type="InterPro" id="IPR025380">
    <property type="entry name" value="DUF4369"/>
</dbReference>
<dbReference type="PROSITE" id="PS51257">
    <property type="entry name" value="PROKAR_LIPOPROTEIN"/>
    <property type="match status" value="1"/>
</dbReference>
<dbReference type="SUPFAM" id="SSF52833">
    <property type="entry name" value="Thioredoxin-like"/>
    <property type="match status" value="1"/>
</dbReference>
<dbReference type="GO" id="GO:0030313">
    <property type="term" value="C:cell envelope"/>
    <property type="evidence" value="ECO:0007669"/>
    <property type="project" value="UniProtKB-SubCell"/>
</dbReference>
<dbReference type="InterPro" id="IPR000866">
    <property type="entry name" value="AhpC/TSA"/>
</dbReference>
<accession>A0A412WUU7</accession>
<dbReference type="Gene3D" id="3.40.30.10">
    <property type="entry name" value="Glutaredoxin"/>
    <property type="match status" value="1"/>
</dbReference>
<evidence type="ECO:0000313" key="6">
    <source>
        <dbReference type="EMBL" id="RGV31045.1"/>
    </source>
</evidence>
<dbReference type="AlphaFoldDB" id="A0A412WUU7"/>
<reference evidence="6 7" key="1">
    <citation type="submission" date="2018-08" db="EMBL/GenBank/DDBJ databases">
        <title>A genome reference for cultivated species of the human gut microbiota.</title>
        <authorList>
            <person name="Zou Y."/>
            <person name="Xue W."/>
            <person name="Luo G."/>
        </authorList>
    </citation>
    <scope>NUCLEOTIDE SEQUENCE [LARGE SCALE GENOMIC DNA]</scope>
    <source>
        <strain evidence="6 7">AF14-49</strain>
    </source>
</reference>
<dbReference type="PROSITE" id="PS00194">
    <property type="entry name" value="THIOREDOXIN_1"/>
    <property type="match status" value="1"/>
</dbReference>
<dbReference type="InterPro" id="IPR050553">
    <property type="entry name" value="Thioredoxin_ResA/DsbE_sf"/>
</dbReference>
<evidence type="ECO:0000256" key="1">
    <source>
        <dbReference type="ARBA" id="ARBA00004196"/>
    </source>
</evidence>
<dbReference type="Pfam" id="PF00578">
    <property type="entry name" value="AhpC-TSA"/>
    <property type="match status" value="1"/>
</dbReference>
<dbReference type="PANTHER" id="PTHR42852">
    <property type="entry name" value="THIOL:DISULFIDE INTERCHANGE PROTEIN DSBE"/>
    <property type="match status" value="1"/>
</dbReference>
<proteinExistence type="predicted"/>
<evidence type="ECO:0000256" key="3">
    <source>
        <dbReference type="ARBA" id="ARBA00023157"/>
    </source>
</evidence>
<organism evidence="6 7">
    <name type="scientific">Butyricimonas virosa</name>
    <dbReference type="NCBI Taxonomy" id="544645"/>
    <lineage>
        <taxon>Bacteria</taxon>
        <taxon>Pseudomonadati</taxon>
        <taxon>Bacteroidota</taxon>
        <taxon>Bacteroidia</taxon>
        <taxon>Bacteroidales</taxon>
        <taxon>Odoribacteraceae</taxon>
        <taxon>Butyricimonas</taxon>
    </lineage>
</organism>
<sequence>MIKNVCYGLCTVLLFVMGCNREKTYTISGTWENGNGKVVYLKKEIGEKQFQIIDSAVVKDNQFKMMGDISQVDKRILALGKDEQEILLEGEPIEVMATQMTNKNGELIDSYKVTIKGSHEQEIFRTARDLAMGKSMIGLAGMFAMVQVKDDSVKLDSTYKAVEMMKKAVDERIKNFVDSNSNTLAITYVIGDFIAREYPFEDVERYYNNLTPEVKASYPGQLLKEKMASLRSINVGGIAPDIDLVAPDGKHIKLSSLRGKYVLLDFWASWCGPCLAEVPNVKAVYEQYKDKGFEIYGVSLDDKKDAWVNAIEKHDLPWIHVSSLKGWECPVAKIYNVTGIPKMYLLDKEGRIVAMDLRGEALKEKVASFFN</sequence>
<dbReference type="PANTHER" id="PTHR42852:SF6">
    <property type="entry name" value="THIOL:DISULFIDE INTERCHANGE PROTEIN DSBE"/>
    <property type="match status" value="1"/>
</dbReference>
<evidence type="ECO:0000256" key="4">
    <source>
        <dbReference type="ARBA" id="ARBA00023284"/>
    </source>
</evidence>
<dbReference type="PROSITE" id="PS51352">
    <property type="entry name" value="THIOREDOXIN_2"/>
    <property type="match status" value="1"/>
</dbReference>
<gene>
    <name evidence="6" type="ORF">DWW18_19020</name>
</gene>